<feature type="transmembrane region" description="Helical" evidence="1">
    <location>
        <begin position="53"/>
        <end position="70"/>
    </location>
</feature>
<feature type="transmembrane region" description="Helical" evidence="1">
    <location>
        <begin position="76"/>
        <end position="96"/>
    </location>
</feature>
<keyword evidence="3" id="KW-1185">Reference proteome</keyword>
<keyword evidence="1" id="KW-1133">Transmembrane helix</keyword>
<evidence type="ECO:0000313" key="3">
    <source>
        <dbReference type="Proteomes" id="UP000442535"/>
    </source>
</evidence>
<sequence>MGGGYLIFLGYVLVNSSISPDPDFLPATVITLGSLLAALVMLLVMVLRFRDRLPKWVGFILLLCTAGASIEMFSGWVITAIAISVTLIQWAHYWFTQRVQTPPAVR</sequence>
<comment type="caution">
    <text evidence="2">The sequence shown here is derived from an EMBL/GenBank/DDBJ whole genome shotgun (WGS) entry which is preliminary data.</text>
</comment>
<dbReference type="Proteomes" id="UP000442535">
    <property type="component" value="Unassembled WGS sequence"/>
</dbReference>
<gene>
    <name evidence="2" type="ORF">FYJ63_03120</name>
</gene>
<name>A0A7K0K2E7_9ACTO</name>
<protein>
    <submittedName>
        <fullName evidence="2">Uncharacterized protein</fullName>
    </submittedName>
</protein>
<keyword evidence="1" id="KW-0812">Transmembrane</keyword>
<proteinExistence type="predicted"/>
<dbReference type="EMBL" id="VUMY01000004">
    <property type="protein sequence ID" value="MST49240.1"/>
    <property type="molecule type" value="Genomic_DNA"/>
</dbReference>
<accession>A0A7K0K2E7</accession>
<dbReference type="AlphaFoldDB" id="A0A7K0K2E7"/>
<organism evidence="2 3">
    <name type="scientific">Mobiluncus porci</name>
    <dbReference type="NCBI Taxonomy" id="2652278"/>
    <lineage>
        <taxon>Bacteria</taxon>
        <taxon>Bacillati</taxon>
        <taxon>Actinomycetota</taxon>
        <taxon>Actinomycetes</taxon>
        <taxon>Actinomycetales</taxon>
        <taxon>Actinomycetaceae</taxon>
        <taxon>Mobiluncus</taxon>
    </lineage>
</organism>
<reference evidence="2 3" key="1">
    <citation type="submission" date="2019-08" db="EMBL/GenBank/DDBJ databases">
        <title>In-depth cultivation of the pig gut microbiome towards novel bacterial diversity and tailored functional studies.</title>
        <authorList>
            <person name="Wylensek D."/>
            <person name="Hitch T.C.A."/>
            <person name="Clavel T."/>
        </authorList>
    </citation>
    <scope>NUCLEOTIDE SEQUENCE [LARGE SCALE GENOMIC DNA]</scope>
    <source>
        <strain evidence="2 3">RF-GAM-744-WT-7</strain>
    </source>
</reference>
<evidence type="ECO:0000256" key="1">
    <source>
        <dbReference type="SAM" id="Phobius"/>
    </source>
</evidence>
<feature type="transmembrane region" description="Helical" evidence="1">
    <location>
        <begin position="24"/>
        <end position="46"/>
    </location>
</feature>
<evidence type="ECO:0000313" key="2">
    <source>
        <dbReference type="EMBL" id="MST49240.1"/>
    </source>
</evidence>
<keyword evidence="1" id="KW-0472">Membrane</keyword>